<gene>
    <name evidence="1" type="ORF">HMPREF0534_0042</name>
</gene>
<accession>A0A8D9S4D3</accession>
<dbReference type="RefSeq" id="WP_003670937.1">
    <property type="nucleotide sequence ID" value="NZ_GG693669.1"/>
</dbReference>
<dbReference type="AlphaFoldDB" id="A0A8D9S4D3"/>
<sequence>MKNKDYNYLHNLPKSTDKNHLFCAPFGKQTSFKGTGTLDPNENFRVVQNRKGHRRNNNLTYILFYKQNNIMIRIDINGQRHEGIETPHVHIFDETHNNGLEAIPLSKLPNYDTTDDVVQSLCEFLKYNNFNTKGLMISPSTA</sequence>
<organism evidence="1 2">
    <name type="scientific">Limosilactobacillus reuteri CF48-3A</name>
    <dbReference type="NCBI Taxonomy" id="525341"/>
    <lineage>
        <taxon>Bacteria</taxon>
        <taxon>Bacillati</taxon>
        <taxon>Bacillota</taxon>
        <taxon>Bacilli</taxon>
        <taxon>Lactobacillales</taxon>
        <taxon>Lactobacillaceae</taxon>
        <taxon>Limosilactobacillus</taxon>
    </lineage>
</organism>
<dbReference type="Pfam" id="PF22398">
    <property type="entry name" value="DUF6978"/>
    <property type="match status" value="1"/>
</dbReference>
<protein>
    <recommendedName>
        <fullName evidence="3">Bacterial toxin 24 domain-containing protein</fullName>
    </recommendedName>
</protein>
<evidence type="ECO:0000313" key="2">
    <source>
        <dbReference type="Proteomes" id="UP000003419"/>
    </source>
</evidence>
<dbReference type="InterPro" id="IPR053916">
    <property type="entry name" value="DUF6978"/>
</dbReference>
<comment type="caution">
    <text evidence="1">The sequence shown here is derived from an EMBL/GenBank/DDBJ whole genome shotgun (WGS) entry which is preliminary data.</text>
</comment>
<name>A0A8D9S4D3_LIMRT</name>
<evidence type="ECO:0000313" key="1">
    <source>
        <dbReference type="EMBL" id="EEI66615.1"/>
    </source>
</evidence>
<evidence type="ECO:0008006" key="3">
    <source>
        <dbReference type="Google" id="ProtNLM"/>
    </source>
</evidence>
<reference evidence="1 2" key="1">
    <citation type="submission" date="2009-01" db="EMBL/GenBank/DDBJ databases">
        <authorList>
            <person name="Qin X."/>
            <person name="Bachman B."/>
            <person name="Battles P."/>
            <person name="Bell A."/>
            <person name="Bess C."/>
            <person name="Bickham C."/>
            <person name="Chaboub L."/>
            <person name="Chen D."/>
            <person name="Coyle M."/>
            <person name="Deiros D.R."/>
            <person name="Dinh H."/>
            <person name="Forbes L."/>
            <person name="Fowler G."/>
            <person name="Francisco L."/>
            <person name="Fu Q."/>
            <person name="Gubbala S."/>
            <person name="Hale W."/>
            <person name="Han Y."/>
            <person name="Hemphill L."/>
            <person name="Highlander S.K."/>
            <person name="Hirani K."/>
            <person name="Hogues M."/>
            <person name="Jackson L."/>
            <person name="Jakkamsetti A."/>
            <person name="Javaid M."/>
            <person name="Jiang H."/>
            <person name="Korchina V."/>
            <person name="Kovar C."/>
            <person name="Lara F."/>
            <person name="Lee S."/>
            <person name="Mata R."/>
            <person name="Mathew T."/>
            <person name="Moen C."/>
            <person name="Morales K."/>
            <person name="Munidasa M."/>
            <person name="Nazareth L."/>
            <person name="Ngo R."/>
            <person name="Nguyen L."/>
            <person name="Okwuonu G."/>
            <person name="Ongeri F."/>
            <person name="Patil S."/>
            <person name="Petrosino J."/>
            <person name="Pham C."/>
            <person name="Pham P."/>
            <person name="Pu L.-L."/>
            <person name="Puazo M."/>
            <person name="Raj R."/>
            <person name="Reid J."/>
            <person name="Rouhana J."/>
            <person name="Saada N."/>
            <person name="Shang Y."/>
            <person name="Simmons D."/>
            <person name="Thornton R."/>
            <person name="Warren J."/>
            <person name="Weissenberger G."/>
            <person name="Zhang J."/>
            <person name="Zhang L."/>
            <person name="Zhou C."/>
            <person name="Zhu D."/>
            <person name="Muzny D."/>
            <person name="Worley K."/>
            <person name="Gibbs R."/>
        </authorList>
    </citation>
    <scope>NUCLEOTIDE SEQUENCE [LARGE SCALE GENOMIC DNA]</scope>
    <source>
        <strain evidence="1 2">CF48-3A</strain>
    </source>
</reference>
<proteinExistence type="predicted"/>
<dbReference type="Proteomes" id="UP000003419">
    <property type="component" value="Unassembled WGS sequence"/>
</dbReference>
<dbReference type="EMBL" id="ACHG01000006">
    <property type="protein sequence ID" value="EEI66615.1"/>
    <property type="molecule type" value="Genomic_DNA"/>
</dbReference>